<keyword evidence="6" id="KW-0472">Membrane</keyword>
<keyword evidence="5" id="KW-0040">ANK repeat</keyword>
<dbReference type="Gene3D" id="1.25.40.20">
    <property type="entry name" value="Ankyrin repeat-containing domain"/>
    <property type="match status" value="1"/>
</dbReference>
<dbReference type="InterPro" id="IPR026961">
    <property type="entry name" value="PGG_dom"/>
</dbReference>
<feature type="domain" description="PGG" evidence="7">
    <location>
        <begin position="7"/>
        <end position="53"/>
    </location>
</feature>
<dbReference type="GO" id="GO:0005886">
    <property type="term" value="C:plasma membrane"/>
    <property type="evidence" value="ECO:0007669"/>
    <property type="project" value="TreeGrafter"/>
</dbReference>
<keyword evidence="2" id="KW-0812">Transmembrane</keyword>
<accession>A0AAN8UXQ2</accession>
<protein>
    <submittedName>
        <fullName evidence="8">PGG domain</fullName>
    </submittedName>
</protein>
<evidence type="ECO:0000256" key="6">
    <source>
        <dbReference type="ARBA" id="ARBA00023136"/>
    </source>
</evidence>
<gene>
    <name evidence="8" type="ORF">RJ641_015460</name>
</gene>
<dbReference type="PANTHER" id="PTHR24186">
    <property type="entry name" value="PROTEIN PHOSPHATASE 1 REGULATORY SUBUNIT"/>
    <property type="match status" value="1"/>
</dbReference>
<keyword evidence="9" id="KW-1185">Reference proteome</keyword>
<organism evidence="8 9">
    <name type="scientific">Dillenia turbinata</name>
    <dbReference type="NCBI Taxonomy" id="194707"/>
    <lineage>
        <taxon>Eukaryota</taxon>
        <taxon>Viridiplantae</taxon>
        <taxon>Streptophyta</taxon>
        <taxon>Embryophyta</taxon>
        <taxon>Tracheophyta</taxon>
        <taxon>Spermatophyta</taxon>
        <taxon>Magnoliopsida</taxon>
        <taxon>eudicotyledons</taxon>
        <taxon>Gunneridae</taxon>
        <taxon>Pentapetalae</taxon>
        <taxon>Dilleniales</taxon>
        <taxon>Dilleniaceae</taxon>
        <taxon>Dillenia</taxon>
    </lineage>
</organism>
<name>A0AAN8UXQ2_9MAGN</name>
<dbReference type="AlphaFoldDB" id="A0AAN8UXQ2"/>
<evidence type="ECO:0000256" key="4">
    <source>
        <dbReference type="ARBA" id="ARBA00022989"/>
    </source>
</evidence>
<sequence length="144" mass="16295">MKIIKYKQKDKIHTLLLVATLITTVTFSAGFTVPGGTDISEPCTSKATMLENKVLKTYKKKPALFRLKDEENRMPPRWMAHEGYLDGGLEHVKLMDDKEEGQTPPHLAIIRRRPRIVFDLVTDKRLDMTVVNNEGSTALDVAES</sequence>
<evidence type="ECO:0000256" key="1">
    <source>
        <dbReference type="ARBA" id="ARBA00004141"/>
    </source>
</evidence>
<reference evidence="8 9" key="1">
    <citation type="submission" date="2023-12" db="EMBL/GenBank/DDBJ databases">
        <title>A high-quality genome assembly for Dillenia turbinata (Dilleniales).</title>
        <authorList>
            <person name="Chanderbali A."/>
        </authorList>
    </citation>
    <scope>NUCLEOTIDE SEQUENCE [LARGE SCALE GENOMIC DNA]</scope>
    <source>
        <strain evidence="8">LSX21</strain>
        <tissue evidence="8">Leaf</tissue>
    </source>
</reference>
<comment type="caution">
    <text evidence="8">The sequence shown here is derived from an EMBL/GenBank/DDBJ whole genome shotgun (WGS) entry which is preliminary data.</text>
</comment>
<keyword evidence="3" id="KW-0677">Repeat</keyword>
<evidence type="ECO:0000313" key="9">
    <source>
        <dbReference type="Proteomes" id="UP001370490"/>
    </source>
</evidence>
<evidence type="ECO:0000256" key="5">
    <source>
        <dbReference type="ARBA" id="ARBA00023043"/>
    </source>
</evidence>
<proteinExistence type="predicted"/>
<evidence type="ECO:0000256" key="2">
    <source>
        <dbReference type="ARBA" id="ARBA00022692"/>
    </source>
</evidence>
<comment type="subcellular location">
    <subcellularLocation>
        <location evidence="1">Membrane</location>
        <topology evidence="1">Multi-pass membrane protein</topology>
    </subcellularLocation>
</comment>
<evidence type="ECO:0000313" key="8">
    <source>
        <dbReference type="EMBL" id="KAK6919556.1"/>
    </source>
</evidence>
<dbReference type="Proteomes" id="UP001370490">
    <property type="component" value="Unassembled WGS sequence"/>
</dbReference>
<dbReference type="EMBL" id="JBAMMX010000021">
    <property type="protein sequence ID" value="KAK6919556.1"/>
    <property type="molecule type" value="Genomic_DNA"/>
</dbReference>
<dbReference type="SUPFAM" id="SSF48403">
    <property type="entry name" value="Ankyrin repeat"/>
    <property type="match status" value="1"/>
</dbReference>
<dbReference type="Pfam" id="PF13962">
    <property type="entry name" value="PGG"/>
    <property type="match status" value="1"/>
</dbReference>
<evidence type="ECO:0000259" key="7">
    <source>
        <dbReference type="Pfam" id="PF13962"/>
    </source>
</evidence>
<keyword evidence="4" id="KW-1133">Transmembrane helix</keyword>
<dbReference type="PANTHER" id="PTHR24186:SF46">
    <property type="entry name" value="PROTEIN ACCELERATED CELL DEATH 6-LIKE"/>
    <property type="match status" value="1"/>
</dbReference>
<dbReference type="InterPro" id="IPR036770">
    <property type="entry name" value="Ankyrin_rpt-contain_sf"/>
</dbReference>
<evidence type="ECO:0000256" key="3">
    <source>
        <dbReference type="ARBA" id="ARBA00022737"/>
    </source>
</evidence>